<dbReference type="eggNOG" id="KOG2504">
    <property type="taxonomic scope" value="Eukaryota"/>
</dbReference>
<feature type="transmembrane region" description="Helical" evidence="4">
    <location>
        <begin position="127"/>
        <end position="148"/>
    </location>
</feature>
<evidence type="ECO:0000313" key="6">
    <source>
        <dbReference type="Proteomes" id="UP000008066"/>
    </source>
</evidence>
<feature type="transmembrane region" description="Helical" evidence="4">
    <location>
        <begin position="324"/>
        <end position="346"/>
    </location>
</feature>
<dbReference type="InterPro" id="IPR036259">
    <property type="entry name" value="MFS_trans_sf"/>
</dbReference>
<dbReference type="OrthoDB" id="5212574at2759"/>
<evidence type="ECO:0000256" key="2">
    <source>
        <dbReference type="ARBA" id="ARBA00006727"/>
    </source>
</evidence>
<feature type="transmembrane region" description="Helical" evidence="4">
    <location>
        <begin position="246"/>
        <end position="267"/>
    </location>
</feature>
<comment type="similarity">
    <text evidence="2">Belongs to the major facilitator superfamily. Monocarboxylate porter (TC 2.A.1.13) family.</text>
</comment>
<organism evidence="6">
    <name type="scientific">Chaetomium thermophilum (strain DSM 1495 / CBS 144.50 / IMI 039719)</name>
    <name type="common">Thermochaetoides thermophila</name>
    <dbReference type="NCBI Taxonomy" id="759272"/>
    <lineage>
        <taxon>Eukaryota</taxon>
        <taxon>Fungi</taxon>
        <taxon>Dikarya</taxon>
        <taxon>Ascomycota</taxon>
        <taxon>Pezizomycotina</taxon>
        <taxon>Sordariomycetes</taxon>
        <taxon>Sordariomycetidae</taxon>
        <taxon>Sordariales</taxon>
        <taxon>Chaetomiaceae</taxon>
        <taxon>Thermochaetoides</taxon>
    </lineage>
</organism>
<evidence type="ECO:0000256" key="1">
    <source>
        <dbReference type="ARBA" id="ARBA00004141"/>
    </source>
</evidence>
<keyword evidence="4" id="KW-0472">Membrane</keyword>
<reference evidence="5 6" key="1">
    <citation type="journal article" date="2011" name="Cell">
        <title>Insight into structure and assembly of the nuclear pore complex by utilizing the genome of a eukaryotic thermophile.</title>
        <authorList>
            <person name="Amlacher S."/>
            <person name="Sarges P."/>
            <person name="Flemming D."/>
            <person name="van Noort V."/>
            <person name="Kunze R."/>
            <person name="Devos D.P."/>
            <person name="Arumugam M."/>
            <person name="Bork P."/>
            <person name="Hurt E."/>
        </authorList>
    </citation>
    <scope>NUCLEOTIDE SEQUENCE [LARGE SCALE GENOMIC DNA]</scope>
    <source>
        <strain evidence="6">DSM 1495 / CBS 144.50 / IMI 039719</strain>
    </source>
</reference>
<protein>
    <recommendedName>
        <fullName evidence="7">Major facilitator superfamily (MFS) profile domain-containing protein</fullName>
    </recommendedName>
</protein>
<dbReference type="EMBL" id="GL988044">
    <property type="protein sequence ID" value="EGS19507.1"/>
    <property type="molecule type" value="Genomic_DNA"/>
</dbReference>
<dbReference type="AlphaFoldDB" id="G0SBC7"/>
<dbReference type="KEGG" id="cthr:CTHT_0049770"/>
<dbReference type="GeneID" id="18259015"/>
<dbReference type="SUPFAM" id="SSF103473">
    <property type="entry name" value="MFS general substrate transporter"/>
    <property type="match status" value="1"/>
</dbReference>
<dbReference type="OMA" id="MVGKWFP"/>
<dbReference type="PANTHER" id="PTHR11360">
    <property type="entry name" value="MONOCARBOXYLATE TRANSPORTER"/>
    <property type="match status" value="1"/>
</dbReference>
<dbReference type="Pfam" id="PF07690">
    <property type="entry name" value="MFS_1"/>
    <property type="match status" value="1"/>
</dbReference>
<feature type="transmembrane region" description="Helical" evidence="4">
    <location>
        <begin position="446"/>
        <end position="468"/>
    </location>
</feature>
<dbReference type="Gene3D" id="1.20.1250.20">
    <property type="entry name" value="MFS general substrate transporter like domains"/>
    <property type="match status" value="2"/>
</dbReference>
<feature type="transmembrane region" description="Helical" evidence="4">
    <location>
        <begin position="480"/>
        <end position="500"/>
    </location>
</feature>
<sequence>MRGPSKDSSDNSDVEQPSSRADLISMPLSPSALTPPPLPVETDLEKQSVRGEIAGFSSDDTEGPKMNDAQLERREDEIAGQGQSDGENGGGLSKVVSRVLSKVSTKTGDIGPPPDGGMRAWMAVASAHLVVMNTWGIINSFGLFQTYYTARLPSHTPSDISWIGSLDIFLLFFVGALTGRATDAGYFRLVYCIGVALQIVGIFTASVAKTYWQLLLAQGVCVGLGNGFLFCPCISTVSTYFAKRRGLAIAMVATGSATGGLIFPGIVRAMVKGEDGEGFVQAVRAIGYVQIATFVAAGLGLKQRVPPRRTGPLIDWEAFLDGEYTLYTVGSFLFFLGLYFAFYYIASFSRDIIGLSYTDSLNLLMVMNAVGYPGRLLPNHIADRVGTLNMLVPVTGIAGICMLCWMAVKSTTGLYVWCIFYGTVAGGIQSLFPAGASRLTTDLQKAGVRMGMIFTIVSFATLAGPPIAGAIVKSCGGKYYGAQAFAGAAILLGMGFLAAAREIKVRREMREKGLEGRWGIKV</sequence>
<dbReference type="GO" id="GO:0016020">
    <property type="term" value="C:membrane"/>
    <property type="evidence" value="ECO:0007669"/>
    <property type="project" value="UniProtKB-SubCell"/>
</dbReference>
<dbReference type="HOGENOM" id="CLU_001265_1_1_1"/>
<accession>G0SBC7</accession>
<dbReference type="PANTHER" id="PTHR11360:SF130">
    <property type="entry name" value="MAJOR FACILITATOR SUPERFAMILY (MFS) PROFILE DOMAIN-CONTAINING PROTEIN-RELATED"/>
    <property type="match status" value="1"/>
</dbReference>
<feature type="region of interest" description="Disordered" evidence="3">
    <location>
        <begin position="1"/>
        <end position="66"/>
    </location>
</feature>
<feature type="transmembrane region" description="Helical" evidence="4">
    <location>
        <begin position="414"/>
        <end position="434"/>
    </location>
</feature>
<dbReference type="RefSeq" id="XP_006695329.1">
    <property type="nucleotide sequence ID" value="XM_006695266.1"/>
</dbReference>
<keyword evidence="6" id="KW-1185">Reference proteome</keyword>
<dbReference type="Proteomes" id="UP000008066">
    <property type="component" value="Unassembled WGS sequence"/>
</dbReference>
<proteinExistence type="inferred from homology"/>
<feature type="transmembrane region" description="Helical" evidence="4">
    <location>
        <begin position="160"/>
        <end position="177"/>
    </location>
</feature>
<keyword evidence="4" id="KW-1133">Transmembrane helix</keyword>
<feature type="transmembrane region" description="Helical" evidence="4">
    <location>
        <begin position="385"/>
        <end position="408"/>
    </location>
</feature>
<keyword evidence="4" id="KW-0812">Transmembrane</keyword>
<comment type="subcellular location">
    <subcellularLocation>
        <location evidence="1">Membrane</location>
        <topology evidence="1">Multi-pass membrane protein</topology>
    </subcellularLocation>
</comment>
<feature type="transmembrane region" description="Helical" evidence="4">
    <location>
        <begin position="214"/>
        <end position="234"/>
    </location>
</feature>
<evidence type="ECO:0008006" key="7">
    <source>
        <dbReference type="Google" id="ProtNLM"/>
    </source>
</evidence>
<evidence type="ECO:0000256" key="4">
    <source>
        <dbReference type="SAM" id="Phobius"/>
    </source>
</evidence>
<dbReference type="InterPro" id="IPR011701">
    <property type="entry name" value="MFS"/>
</dbReference>
<dbReference type="GO" id="GO:0022857">
    <property type="term" value="F:transmembrane transporter activity"/>
    <property type="evidence" value="ECO:0007669"/>
    <property type="project" value="InterPro"/>
</dbReference>
<evidence type="ECO:0000256" key="3">
    <source>
        <dbReference type="SAM" id="MobiDB-lite"/>
    </source>
</evidence>
<dbReference type="InterPro" id="IPR050327">
    <property type="entry name" value="Proton-linked_MCT"/>
</dbReference>
<gene>
    <name evidence="5" type="ORF">CTHT_0049770</name>
</gene>
<feature type="transmembrane region" description="Helical" evidence="4">
    <location>
        <begin position="189"/>
        <end position="208"/>
    </location>
</feature>
<feature type="transmembrane region" description="Helical" evidence="4">
    <location>
        <begin position="279"/>
        <end position="301"/>
    </location>
</feature>
<name>G0SBC7_CHATD</name>
<evidence type="ECO:0000313" key="5">
    <source>
        <dbReference type="EMBL" id="EGS19507.1"/>
    </source>
</evidence>